<organism evidence="4 5">
    <name type="scientific">Noviluteimonas caseinilytica</name>
    <dbReference type="NCBI Taxonomy" id="2675101"/>
    <lineage>
        <taxon>Bacteria</taxon>
        <taxon>Pseudomonadati</taxon>
        <taxon>Pseudomonadota</taxon>
        <taxon>Gammaproteobacteria</taxon>
        <taxon>Lysobacterales</taxon>
        <taxon>Lysobacteraceae</taxon>
        <taxon>Noviluteimonas</taxon>
    </lineage>
</organism>
<evidence type="ECO:0000313" key="4">
    <source>
        <dbReference type="EMBL" id="BCT91848.1"/>
    </source>
</evidence>
<evidence type="ECO:0000256" key="3">
    <source>
        <dbReference type="RuleBase" id="RU004508"/>
    </source>
</evidence>
<dbReference type="EMBL" id="AP024545">
    <property type="protein sequence ID" value="BCT91848.1"/>
    <property type="molecule type" value="Genomic_DNA"/>
</dbReference>
<dbReference type="Gene3D" id="3.40.640.10">
    <property type="entry name" value="Type I PLP-dependent aspartate aminotransferase-like (Major domain)"/>
    <property type="match status" value="1"/>
</dbReference>
<proteinExistence type="inferred from homology"/>
<dbReference type="InterPro" id="IPR000653">
    <property type="entry name" value="DegT/StrS_aminotransferase"/>
</dbReference>
<keyword evidence="1 3" id="KW-0663">Pyridoxal phosphate</keyword>
<keyword evidence="4" id="KW-0808">Transferase</keyword>
<keyword evidence="5" id="KW-1185">Reference proteome</keyword>
<dbReference type="SUPFAM" id="SSF53383">
    <property type="entry name" value="PLP-dependent transferases"/>
    <property type="match status" value="1"/>
</dbReference>
<reference evidence="4 5" key="1">
    <citation type="submission" date="2021-03" db="EMBL/GenBank/DDBJ databases">
        <title>Complete Genome Sequences of Two Lysobacter Strains Isolated from Sea Water (Lysobacter caseinilyticus) and Soil (Lysobacter helvus) in South Korea.</title>
        <authorList>
            <person name="Watanabe Y."/>
            <person name="Arakawa K."/>
        </authorList>
    </citation>
    <scope>NUCLEOTIDE SEQUENCE [LARGE SCALE GENOMIC DNA]</scope>
    <source>
        <strain evidence="4 5">KVB24</strain>
    </source>
</reference>
<accession>A0ABM7Q3K7</accession>
<dbReference type="PANTHER" id="PTHR30244">
    <property type="entry name" value="TRANSAMINASE"/>
    <property type="match status" value="1"/>
</dbReference>
<comment type="similarity">
    <text evidence="2 3">Belongs to the DegT/DnrJ/EryC1 family.</text>
</comment>
<name>A0ABM7Q3K7_9GAMM</name>
<dbReference type="Proteomes" id="UP000681317">
    <property type="component" value="Chromosome"/>
</dbReference>
<evidence type="ECO:0000256" key="2">
    <source>
        <dbReference type="ARBA" id="ARBA00037999"/>
    </source>
</evidence>
<dbReference type="InterPro" id="IPR015424">
    <property type="entry name" value="PyrdxlP-dep_Trfase"/>
</dbReference>
<dbReference type="Pfam" id="PF01041">
    <property type="entry name" value="DegT_DnrJ_EryC1"/>
    <property type="match status" value="1"/>
</dbReference>
<sequence>MKRIPLLVPHVPRADNIVPYLRQIDANRWYTNFGPLSRAFEERLAVECGPGFDARHVTTVSNCTVGLELALQALGLQPGARVLIPAITFVATATAVLRVGMVPVLGDVDPRRWVLTPAIAEAACSHGRVDAILTVSTFGFAHDAAEWDALSERLGIPVVIDAAGAFGNQHAGRNTDVVYSFHATKSFAAAEGGAVVSASPERIEAIRRLANFGIDTRIGQLREVGTNGKMSEYHCAIGLASFDAWDETQRARRDLHAQYLAVLATHCPEVTLQDKSADGVYPLMVAALPRGVDMDAIRAALEADGIETRRWYSPSLNRHPALVDVPVAGSIAAAEDLGERLLGLPFYIGLEESEVVAIARALSSAIALAGATA</sequence>
<protein>
    <submittedName>
        <fullName evidence="4">Aminotransferase DegT</fullName>
    </submittedName>
</protein>
<dbReference type="PIRSF" id="PIRSF000390">
    <property type="entry name" value="PLP_StrS"/>
    <property type="match status" value="1"/>
</dbReference>
<evidence type="ECO:0000256" key="1">
    <source>
        <dbReference type="ARBA" id="ARBA00022898"/>
    </source>
</evidence>
<gene>
    <name evidence="4" type="ORF">LYSCAS_08720</name>
</gene>
<dbReference type="PANTHER" id="PTHR30244:SF9">
    <property type="entry name" value="PROTEIN RV3402C"/>
    <property type="match status" value="1"/>
</dbReference>
<dbReference type="GO" id="GO:0008483">
    <property type="term" value="F:transaminase activity"/>
    <property type="evidence" value="ECO:0007669"/>
    <property type="project" value="UniProtKB-KW"/>
</dbReference>
<keyword evidence="4" id="KW-0032">Aminotransferase</keyword>
<dbReference type="RefSeq" id="WP_213436085.1">
    <property type="nucleotide sequence ID" value="NZ_AP024545.1"/>
</dbReference>
<dbReference type="InterPro" id="IPR015421">
    <property type="entry name" value="PyrdxlP-dep_Trfase_major"/>
</dbReference>
<evidence type="ECO:0000313" key="5">
    <source>
        <dbReference type="Proteomes" id="UP000681317"/>
    </source>
</evidence>